<keyword evidence="8" id="KW-1185">Reference proteome</keyword>
<feature type="compositionally biased region" description="Basic and acidic residues" evidence="4">
    <location>
        <begin position="49"/>
        <end position="61"/>
    </location>
</feature>
<evidence type="ECO:0000256" key="3">
    <source>
        <dbReference type="ARBA" id="ARBA00022729"/>
    </source>
</evidence>
<dbReference type="EMBL" id="QGQD01000092">
    <property type="protein sequence ID" value="TLC98516.1"/>
    <property type="molecule type" value="Genomic_DNA"/>
</dbReference>
<dbReference type="PANTHER" id="PTHR46847:SF1">
    <property type="entry name" value="D-ALLOSE-BINDING PERIPLASMIC PROTEIN-RELATED"/>
    <property type="match status" value="1"/>
</dbReference>
<dbReference type="CDD" id="cd01536">
    <property type="entry name" value="PBP1_ABC_sugar_binding-like"/>
    <property type="match status" value="1"/>
</dbReference>
<evidence type="ECO:0000313" key="8">
    <source>
        <dbReference type="Proteomes" id="UP000306509"/>
    </source>
</evidence>
<protein>
    <submittedName>
        <fullName evidence="7">D-ribose transporter subunit RbsB</fullName>
    </submittedName>
</protein>
<comment type="subcellular location">
    <subcellularLocation>
        <location evidence="1">Cell envelope</location>
    </subcellularLocation>
</comment>
<feature type="chain" id="PRO_5039127186" evidence="5">
    <location>
        <begin position="20"/>
        <end position="373"/>
    </location>
</feature>
<dbReference type="SUPFAM" id="SSF53822">
    <property type="entry name" value="Periplasmic binding protein-like I"/>
    <property type="match status" value="1"/>
</dbReference>
<dbReference type="GO" id="GO:0030313">
    <property type="term" value="C:cell envelope"/>
    <property type="evidence" value="ECO:0007669"/>
    <property type="project" value="UniProtKB-SubCell"/>
</dbReference>
<reference evidence="7 8" key="1">
    <citation type="journal article" date="2019" name="Anaerobe">
        <title>Detection of Robinsoniella peoriensis in multiple bone samples of a trauma patient.</title>
        <authorList>
            <person name="Schrottner P."/>
            <person name="Hartwich K."/>
            <person name="Bunk B."/>
            <person name="Schober I."/>
            <person name="Helbig S."/>
            <person name="Rudolph W.W."/>
            <person name="Gunzer F."/>
        </authorList>
    </citation>
    <scope>NUCLEOTIDE SEQUENCE [LARGE SCALE GENOMIC DNA]</scope>
    <source>
        <strain evidence="7 8">DSM 106044</strain>
    </source>
</reference>
<feature type="region of interest" description="Disordered" evidence="4">
    <location>
        <begin position="32"/>
        <end position="61"/>
    </location>
</feature>
<dbReference type="Gene3D" id="3.40.50.2300">
    <property type="match status" value="2"/>
</dbReference>
<name>A0A4U8Q1P7_9FIRM</name>
<dbReference type="Pfam" id="PF13407">
    <property type="entry name" value="Peripla_BP_4"/>
    <property type="match status" value="1"/>
</dbReference>
<feature type="domain" description="Periplasmic binding protein" evidence="6">
    <location>
        <begin position="73"/>
        <end position="340"/>
    </location>
</feature>
<evidence type="ECO:0000259" key="6">
    <source>
        <dbReference type="Pfam" id="PF13407"/>
    </source>
</evidence>
<evidence type="ECO:0000256" key="4">
    <source>
        <dbReference type="SAM" id="MobiDB-lite"/>
    </source>
</evidence>
<evidence type="ECO:0000313" key="7">
    <source>
        <dbReference type="EMBL" id="TLC98516.1"/>
    </source>
</evidence>
<accession>A0A4U8Q1P7</accession>
<evidence type="ECO:0000256" key="1">
    <source>
        <dbReference type="ARBA" id="ARBA00004196"/>
    </source>
</evidence>
<gene>
    <name evidence="7" type="ORF">DSM106044_04626</name>
</gene>
<proteinExistence type="inferred from homology"/>
<comment type="similarity">
    <text evidence="2">Belongs to the bacterial solute-binding protein 2 family.</text>
</comment>
<organism evidence="7 8">
    <name type="scientific">Robinsoniella peoriensis</name>
    <dbReference type="NCBI Taxonomy" id="180332"/>
    <lineage>
        <taxon>Bacteria</taxon>
        <taxon>Bacillati</taxon>
        <taxon>Bacillota</taxon>
        <taxon>Clostridia</taxon>
        <taxon>Lachnospirales</taxon>
        <taxon>Lachnospiraceae</taxon>
        <taxon>Robinsoniella</taxon>
    </lineage>
</organism>
<feature type="signal peptide" evidence="5">
    <location>
        <begin position="1"/>
        <end position="19"/>
    </location>
</feature>
<dbReference type="GO" id="GO:0030246">
    <property type="term" value="F:carbohydrate binding"/>
    <property type="evidence" value="ECO:0007669"/>
    <property type="project" value="UniProtKB-ARBA"/>
</dbReference>
<dbReference type="InterPro" id="IPR025997">
    <property type="entry name" value="SBP_2_dom"/>
</dbReference>
<dbReference type="PANTHER" id="PTHR46847">
    <property type="entry name" value="D-ALLOSE-BINDING PERIPLASMIC PROTEIN-RELATED"/>
    <property type="match status" value="1"/>
</dbReference>
<dbReference type="Proteomes" id="UP000306509">
    <property type="component" value="Unassembled WGS sequence"/>
</dbReference>
<evidence type="ECO:0000256" key="2">
    <source>
        <dbReference type="ARBA" id="ARBA00007639"/>
    </source>
</evidence>
<comment type="caution">
    <text evidence="7">The sequence shown here is derived from an EMBL/GenBank/DDBJ whole genome shotgun (WGS) entry which is preliminary data.</text>
</comment>
<feature type="compositionally biased region" description="Low complexity" evidence="4">
    <location>
        <begin position="32"/>
        <end position="48"/>
    </location>
</feature>
<dbReference type="AlphaFoldDB" id="A0A4U8Q1P7"/>
<dbReference type="RefSeq" id="WP_161597425.1">
    <property type="nucleotide sequence ID" value="NZ_QGQD01000092.1"/>
</dbReference>
<dbReference type="InterPro" id="IPR028082">
    <property type="entry name" value="Peripla_BP_I"/>
</dbReference>
<evidence type="ECO:0000256" key="5">
    <source>
        <dbReference type="SAM" id="SignalP"/>
    </source>
</evidence>
<keyword evidence="3 5" id="KW-0732">Signal</keyword>
<sequence length="373" mass="40361" precursor="true">MKKAIALLMGLTMAASMMAGCGADQKTTGTTAAETKTEAGTAAAAGETQAKETKTGDKNAAGEKKKLKIGVSIMELTAYTWYQGVIDGCKQWLKENGDKDNVEIDFTFEDSRSDVQTMLTNVENMVASKCDGIILFPADASSAIPTMKQYVGEGIPFVVGDYAQDVKSDSDVVWSTFVGHDMKALGEKAGQEAVKYLDTLEKKDPTCLFISRPTSGQVSQDRFEGFKSAVLAAYPDANVIEEGDTGAGNRDSAQTLMENVLQREAAIDVVCGHNDAEVVGAYNAAVAQGREEIKFIGIAGDIDVLGWIEKGNDKWLAEVLQDPVVLGYQATDAMYRVLVNNEKLPEKYELPEPDAITKDNIGDFDWKNWSWLG</sequence>
<dbReference type="PROSITE" id="PS51257">
    <property type="entry name" value="PROKAR_LIPOPROTEIN"/>
    <property type="match status" value="1"/>
</dbReference>